<evidence type="ECO:0000313" key="7">
    <source>
        <dbReference type="EMBL" id="ACB33660.1"/>
    </source>
</evidence>
<feature type="transmembrane region" description="Helical" evidence="6">
    <location>
        <begin position="442"/>
        <end position="461"/>
    </location>
</feature>
<dbReference type="eggNOG" id="COG1817">
    <property type="taxonomic scope" value="Bacteria"/>
</dbReference>
<feature type="transmembrane region" description="Helical" evidence="6">
    <location>
        <begin position="48"/>
        <end position="66"/>
    </location>
</feature>
<dbReference type="PANTHER" id="PTHR30250">
    <property type="entry name" value="PST FAMILY PREDICTED COLANIC ACID TRANSPORTER"/>
    <property type="match status" value="1"/>
</dbReference>
<dbReference type="PANTHER" id="PTHR30250:SF11">
    <property type="entry name" value="O-ANTIGEN TRANSPORTER-RELATED"/>
    <property type="match status" value="1"/>
</dbReference>
<reference evidence="7 8" key="1">
    <citation type="submission" date="2008-03" db="EMBL/GenBank/DDBJ databases">
        <title>Complete sequence of Leptothrix cholodnii SP-6.</title>
        <authorList>
            <consortium name="US DOE Joint Genome Institute"/>
            <person name="Copeland A."/>
            <person name="Lucas S."/>
            <person name="Lapidus A."/>
            <person name="Glavina del Rio T."/>
            <person name="Dalin E."/>
            <person name="Tice H."/>
            <person name="Bruce D."/>
            <person name="Goodwin L."/>
            <person name="Pitluck S."/>
            <person name="Chertkov O."/>
            <person name="Brettin T."/>
            <person name="Detter J.C."/>
            <person name="Han C."/>
            <person name="Kuske C.R."/>
            <person name="Schmutz J."/>
            <person name="Larimer F."/>
            <person name="Land M."/>
            <person name="Hauser L."/>
            <person name="Kyrpides N."/>
            <person name="Lykidis A."/>
            <person name="Emerson D."/>
            <person name="Richardson P."/>
        </authorList>
    </citation>
    <scope>NUCLEOTIDE SEQUENCE [LARGE SCALE GENOMIC DNA]</scope>
    <source>
        <strain evidence="8">ATCC 51168 / LMG 8142 / SP-6</strain>
    </source>
</reference>
<dbReference type="KEGG" id="lch:Lcho_1392"/>
<comment type="subcellular location">
    <subcellularLocation>
        <location evidence="1">Cell membrane</location>
        <topology evidence="1">Multi-pass membrane protein</topology>
    </subcellularLocation>
</comment>
<dbReference type="GO" id="GO:0005886">
    <property type="term" value="C:plasma membrane"/>
    <property type="evidence" value="ECO:0007669"/>
    <property type="project" value="UniProtKB-SubCell"/>
</dbReference>
<feature type="transmembrane region" description="Helical" evidence="6">
    <location>
        <begin position="356"/>
        <end position="377"/>
    </location>
</feature>
<dbReference type="AlphaFoldDB" id="B1Y733"/>
<evidence type="ECO:0000256" key="2">
    <source>
        <dbReference type="ARBA" id="ARBA00022475"/>
    </source>
</evidence>
<dbReference type="GO" id="GO:0009246">
    <property type="term" value="P:enterobacterial common antigen biosynthetic process"/>
    <property type="evidence" value="ECO:0007669"/>
    <property type="project" value="InterPro"/>
</dbReference>
<evidence type="ECO:0000256" key="3">
    <source>
        <dbReference type="ARBA" id="ARBA00022692"/>
    </source>
</evidence>
<keyword evidence="3 6" id="KW-0812">Transmembrane</keyword>
<dbReference type="Proteomes" id="UP000001693">
    <property type="component" value="Chromosome"/>
</dbReference>
<accession>B1Y733</accession>
<dbReference type="InterPro" id="IPR007152">
    <property type="entry name" value="DUF354"/>
</dbReference>
<dbReference type="Pfam" id="PF04007">
    <property type="entry name" value="DUF354"/>
    <property type="match status" value="1"/>
</dbReference>
<dbReference type="InterPro" id="IPR044550">
    <property type="entry name" value="WzxE"/>
</dbReference>
<dbReference type="Gene3D" id="3.40.50.2000">
    <property type="entry name" value="Glycogen Phosphorylase B"/>
    <property type="match status" value="1"/>
</dbReference>
<evidence type="ECO:0000256" key="5">
    <source>
        <dbReference type="ARBA" id="ARBA00023136"/>
    </source>
</evidence>
<dbReference type="InterPro" id="IPR050833">
    <property type="entry name" value="Poly_Biosynth_Transport"/>
</dbReference>
<feature type="transmembrane region" description="Helical" evidence="6">
    <location>
        <begin position="23"/>
        <end position="42"/>
    </location>
</feature>
<dbReference type="EMBL" id="CP001013">
    <property type="protein sequence ID" value="ACB33660.1"/>
    <property type="molecule type" value="Genomic_DNA"/>
</dbReference>
<feature type="transmembrane region" description="Helical" evidence="6">
    <location>
        <begin position="237"/>
        <end position="263"/>
    </location>
</feature>
<dbReference type="HOGENOM" id="CLU_332562_0_0_4"/>
<protein>
    <submittedName>
        <fullName evidence="7">Uncharacterized protein</fullName>
    </submittedName>
</protein>
<feature type="transmembrane region" description="Helical" evidence="6">
    <location>
        <begin position="384"/>
        <end position="402"/>
    </location>
</feature>
<feature type="transmembrane region" description="Helical" evidence="6">
    <location>
        <begin position="197"/>
        <end position="216"/>
    </location>
</feature>
<name>B1Y733_LEPCP</name>
<feature type="transmembrane region" description="Helical" evidence="6">
    <location>
        <begin position="323"/>
        <end position="344"/>
    </location>
</feature>
<evidence type="ECO:0000256" key="4">
    <source>
        <dbReference type="ARBA" id="ARBA00022989"/>
    </source>
</evidence>
<feature type="transmembrane region" description="Helical" evidence="6">
    <location>
        <begin position="408"/>
        <end position="430"/>
    </location>
</feature>
<dbReference type="eggNOG" id="COG2244">
    <property type="taxonomic scope" value="Bacteria"/>
</dbReference>
<dbReference type="SUPFAM" id="SSF53756">
    <property type="entry name" value="UDP-Glycosyltransferase/glycogen phosphorylase"/>
    <property type="match status" value="1"/>
</dbReference>
<evidence type="ECO:0000256" key="6">
    <source>
        <dbReference type="SAM" id="Phobius"/>
    </source>
</evidence>
<keyword evidence="2" id="KW-1003">Cell membrane</keyword>
<keyword evidence="8" id="KW-1185">Reference proteome</keyword>
<dbReference type="CDD" id="cd13125">
    <property type="entry name" value="MATE_like_10"/>
    <property type="match status" value="1"/>
</dbReference>
<sequence>MPVTAATDPNPPQPLSASSYRDILHSTLLIGGSTAVRVLIGIARTKVMAVLLGPAGVGLMGVYLSIIDLTHSVAGMGINNSGVRQIAESAASGDALRMAQTIVVLRRVAVALGIFGGLLLILLARPIAQATFGNDAHATAVAVLSLAVFLRLVSDGQGALIQGMRRIADLARISVLGALCGTLASIPFVYYLGQDGVVPALVTVTALTAATFWWYSQKVHIEPCVLSHAQIRHEATALLKLGFAFMASGLLITAAAYIVRLFVLRQAGLGAAGLYQAAWTLGGLYTGFILHAMGTDFYPRLVGVITDNGRANQMVNQQAQISLLLAAPGVIATLTFASLVIALFYTAEFSAAIDVLRWICLGMALRVITWPMGYIIVATNRQALFFGVELAWTLANVGLSWWCVQRFGLNGAGIAFFGSYVFHGLVVYAVVRRLTGFRWSRVNARTGLLFISAIGLVFVGFQLLPPMWAIGMGTLAMLVSSGYALQVLLVLVPPQQLPGPLRHLRHLRRRDAASQGRARQIWIDLDNSPHVPFFRPIVDELRGQGYTVLLTARDAFQVTDLARLNQMPCITVGRHFGKNKLMKALGLLVRAAQLLPLIVRNRPDLAVSHGSRAQIMAARLLGIPAVVIADYEHVTHVNRADVMIVPEIIPSDVAGRFADRVFKYPGIKEDVYAAAFKPDPAIVEELGLAADKIVVTVRPPATEAHYHNPESEALFAAVIELLAQDARVQVVLLPRNQRQGEQIARQWPEHLASGKMSIPGRAVDGLNLVWHSDLVISGGGTMNREAAALGVPVYSIFRGPIGAVDRYLVEQGRLVMLESIEDVRTRIDLTQRHRVPPVAHAERSALHTIVDQIARIARGE</sequence>
<dbReference type="OrthoDB" id="9769862at2"/>
<dbReference type="STRING" id="395495.Lcho_1392"/>
<feature type="transmembrane region" description="Helical" evidence="6">
    <location>
        <begin position="104"/>
        <end position="124"/>
    </location>
</feature>
<gene>
    <name evidence="7" type="ordered locus">Lcho_1392</name>
</gene>
<evidence type="ECO:0000313" key="8">
    <source>
        <dbReference type="Proteomes" id="UP000001693"/>
    </source>
</evidence>
<feature type="transmembrane region" description="Helical" evidence="6">
    <location>
        <begin position="173"/>
        <end position="191"/>
    </location>
</feature>
<dbReference type="RefSeq" id="WP_012346422.1">
    <property type="nucleotide sequence ID" value="NC_010524.1"/>
</dbReference>
<organism evidence="7 8">
    <name type="scientific">Leptothrix cholodnii (strain ATCC 51168 / LMG 8142 / SP-6)</name>
    <name type="common">Leptothrix discophora (strain SP-6)</name>
    <dbReference type="NCBI Taxonomy" id="395495"/>
    <lineage>
        <taxon>Bacteria</taxon>
        <taxon>Pseudomonadati</taxon>
        <taxon>Pseudomonadota</taxon>
        <taxon>Betaproteobacteria</taxon>
        <taxon>Burkholderiales</taxon>
        <taxon>Sphaerotilaceae</taxon>
        <taxon>Leptothrix</taxon>
    </lineage>
</organism>
<keyword evidence="5 6" id="KW-0472">Membrane</keyword>
<keyword evidence="4 6" id="KW-1133">Transmembrane helix</keyword>
<feature type="transmembrane region" description="Helical" evidence="6">
    <location>
        <begin position="269"/>
        <end position="290"/>
    </location>
</feature>
<evidence type="ECO:0000256" key="1">
    <source>
        <dbReference type="ARBA" id="ARBA00004651"/>
    </source>
</evidence>
<proteinExistence type="predicted"/>
<dbReference type="Pfam" id="PF13440">
    <property type="entry name" value="Polysacc_synt_3"/>
    <property type="match status" value="1"/>
</dbReference>